<dbReference type="InterPro" id="IPR000515">
    <property type="entry name" value="MetI-like"/>
</dbReference>
<evidence type="ECO:0000256" key="4">
    <source>
        <dbReference type="ARBA" id="ARBA00022475"/>
    </source>
</evidence>
<keyword evidence="7 9" id="KW-1133">Transmembrane helix</keyword>
<dbReference type="InterPro" id="IPR010065">
    <property type="entry name" value="AA_ABC_transptr_permease_3TM"/>
</dbReference>
<comment type="similarity">
    <text evidence="2">Belongs to the binding-protein-dependent transport system permease family. HisMQ subfamily.</text>
</comment>
<evidence type="ECO:0000256" key="3">
    <source>
        <dbReference type="ARBA" id="ARBA00022448"/>
    </source>
</evidence>
<dbReference type="Gene3D" id="1.10.3720.10">
    <property type="entry name" value="MetI-like"/>
    <property type="match status" value="1"/>
</dbReference>
<evidence type="ECO:0000256" key="8">
    <source>
        <dbReference type="ARBA" id="ARBA00023136"/>
    </source>
</evidence>
<feature type="transmembrane region" description="Helical" evidence="9">
    <location>
        <begin position="183"/>
        <end position="205"/>
    </location>
</feature>
<dbReference type="Proteomes" id="UP001325479">
    <property type="component" value="Chromosome"/>
</dbReference>
<dbReference type="InterPro" id="IPR014342">
    <property type="entry name" value="Ectoine_EhuC"/>
</dbReference>
<feature type="transmembrane region" description="Helical" evidence="9">
    <location>
        <begin position="12"/>
        <end position="34"/>
    </location>
</feature>
<organism evidence="11 12">
    <name type="scientific">Paraburkholderia kururiensis</name>
    <dbReference type="NCBI Taxonomy" id="984307"/>
    <lineage>
        <taxon>Bacteria</taxon>
        <taxon>Pseudomonadati</taxon>
        <taxon>Pseudomonadota</taxon>
        <taxon>Betaproteobacteria</taxon>
        <taxon>Burkholderiales</taxon>
        <taxon>Burkholderiaceae</taxon>
        <taxon>Paraburkholderia</taxon>
    </lineage>
</organism>
<feature type="domain" description="ABC transmembrane type-1" evidence="10">
    <location>
        <begin position="12"/>
        <end position="199"/>
    </location>
</feature>
<feature type="transmembrane region" description="Helical" evidence="9">
    <location>
        <begin position="80"/>
        <end position="97"/>
    </location>
</feature>
<dbReference type="InterPro" id="IPR035906">
    <property type="entry name" value="MetI-like_sf"/>
</dbReference>
<dbReference type="PANTHER" id="PTHR30614">
    <property type="entry name" value="MEMBRANE COMPONENT OF AMINO ACID ABC TRANSPORTER"/>
    <property type="match status" value="1"/>
</dbReference>
<evidence type="ECO:0000256" key="6">
    <source>
        <dbReference type="ARBA" id="ARBA00022970"/>
    </source>
</evidence>
<keyword evidence="5 9" id="KW-0812">Transmembrane</keyword>
<dbReference type="PROSITE" id="PS50928">
    <property type="entry name" value="ABC_TM1"/>
    <property type="match status" value="1"/>
</dbReference>
<evidence type="ECO:0000313" key="11">
    <source>
        <dbReference type="EMBL" id="WQD81211.1"/>
    </source>
</evidence>
<evidence type="ECO:0000256" key="5">
    <source>
        <dbReference type="ARBA" id="ARBA00022692"/>
    </source>
</evidence>
<comment type="subcellular location">
    <subcellularLocation>
        <location evidence="1">Cell inner membrane</location>
        <topology evidence="1">Multi-pass membrane protein</topology>
    </subcellularLocation>
    <subcellularLocation>
        <location evidence="9">Cell membrane</location>
        <topology evidence="9">Multi-pass membrane protein</topology>
    </subcellularLocation>
</comment>
<evidence type="ECO:0000259" key="10">
    <source>
        <dbReference type="PROSITE" id="PS50928"/>
    </source>
</evidence>
<evidence type="ECO:0000256" key="1">
    <source>
        <dbReference type="ARBA" id="ARBA00004429"/>
    </source>
</evidence>
<feature type="transmembrane region" description="Helical" evidence="9">
    <location>
        <begin position="54"/>
        <end position="73"/>
    </location>
</feature>
<evidence type="ECO:0000256" key="9">
    <source>
        <dbReference type="RuleBase" id="RU363032"/>
    </source>
</evidence>
<dbReference type="NCBIfam" id="TIGR01726">
    <property type="entry name" value="HEQRo_perm_3TM"/>
    <property type="match status" value="1"/>
</dbReference>
<dbReference type="InterPro" id="IPR043429">
    <property type="entry name" value="ArtM/GltK/GlnP/TcyL/YhdX-like"/>
</dbReference>
<name>A0ABZ0WVF4_9BURK</name>
<dbReference type="Pfam" id="PF00528">
    <property type="entry name" value="BPD_transp_1"/>
    <property type="match status" value="1"/>
</dbReference>
<keyword evidence="4" id="KW-1003">Cell membrane</keyword>
<keyword evidence="12" id="KW-1185">Reference proteome</keyword>
<dbReference type="PANTHER" id="PTHR30614:SF0">
    <property type="entry name" value="L-CYSTINE TRANSPORT SYSTEM PERMEASE PROTEIN TCYL"/>
    <property type="match status" value="1"/>
</dbReference>
<sequence>MRELFPLLMQGTLVTIGITIGATLLAIVMAFVGTAAKLAPWAPLRWAGNVYVEVFRGTSLLVQLFWFFFVLPLPPFRIELTPLTVAIVGLGLHYGAYGSEILRGALRSVSGGQFEAALALNLSPLTRMRRIVLPQAMINALPPATNLMIELLKGTSLVSLITLSDLTFRARQLDEATFKTAEIFGLTLVIYFVLAQCIATLMRYFERRVNHGIANSRPRSAARLDNGTVMSRFLQRVAR</sequence>
<dbReference type="RefSeq" id="WP_114811316.1">
    <property type="nucleotide sequence ID" value="NZ_CP139965.1"/>
</dbReference>
<evidence type="ECO:0000256" key="7">
    <source>
        <dbReference type="ARBA" id="ARBA00022989"/>
    </source>
</evidence>
<gene>
    <name evidence="11" type="primary">ehuC</name>
    <name evidence="11" type="ORF">U0042_29155</name>
</gene>
<evidence type="ECO:0000256" key="2">
    <source>
        <dbReference type="ARBA" id="ARBA00010072"/>
    </source>
</evidence>
<dbReference type="EMBL" id="CP139965">
    <property type="protein sequence ID" value="WQD81211.1"/>
    <property type="molecule type" value="Genomic_DNA"/>
</dbReference>
<accession>A0ABZ0WVF4</accession>
<dbReference type="NCBIfam" id="TIGR03004">
    <property type="entry name" value="ectoine_ehuC"/>
    <property type="match status" value="1"/>
</dbReference>
<keyword evidence="6" id="KW-0029">Amino-acid transport</keyword>
<keyword evidence="3 9" id="KW-0813">Transport</keyword>
<reference evidence="11 12" key="1">
    <citation type="submission" date="2023-12" db="EMBL/GenBank/DDBJ databases">
        <title>Genome sequencing and assembly of bacterial species from a model synthetic community.</title>
        <authorList>
            <person name="Hogle S.L."/>
        </authorList>
    </citation>
    <scope>NUCLEOTIDE SEQUENCE [LARGE SCALE GENOMIC DNA]</scope>
    <source>
        <strain evidence="11 12">HAMBI 2494</strain>
    </source>
</reference>
<dbReference type="SUPFAM" id="SSF161098">
    <property type="entry name" value="MetI-like"/>
    <property type="match status" value="1"/>
</dbReference>
<keyword evidence="8 9" id="KW-0472">Membrane</keyword>
<protein>
    <submittedName>
        <fullName evidence="11">Ectoine/hydroxyectoine ABC transporter permease subunit EhuC</fullName>
    </submittedName>
</protein>
<evidence type="ECO:0000313" key="12">
    <source>
        <dbReference type="Proteomes" id="UP001325479"/>
    </source>
</evidence>
<dbReference type="CDD" id="cd06261">
    <property type="entry name" value="TM_PBP2"/>
    <property type="match status" value="1"/>
</dbReference>
<proteinExistence type="inferred from homology"/>